<organism evidence="1 2">
    <name type="scientific">Lipomyces starkeyi NRRL Y-11557</name>
    <dbReference type="NCBI Taxonomy" id="675824"/>
    <lineage>
        <taxon>Eukaryota</taxon>
        <taxon>Fungi</taxon>
        <taxon>Dikarya</taxon>
        <taxon>Ascomycota</taxon>
        <taxon>Saccharomycotina</taxon>
        <taxon>Lipomycetes</taxon>
        <taxon>Lipomycetales</taxon>
        <taxon>Lipomycetaceae</taxon>
        <taxon>Lipomyces</taxon>
    </lineage>
</organism>
<accession>A0A1E3PTJ1</accession>
<keyword evidence="2" id="KW-1185">Reference proteome</keyword>
<dbReference type="AlphaFoldDB" id="A0A1E3PTJ1"/>
<name>A0A1E3PTJ1_LIPST</name>
<proteinExistence type="predicted"/>
<reference evidence="1 2" key="1">
    <citation type="journal article" date="2016" name="Proc. Natl. Acad. Sci. U.S.A.">
        <title>Comparative genomics of biotechnologically important yeasts.</title>
        <authorList>
            <person name="Riley R."/>
            <person name="Haridas S."/>
            <person name="Wolfe K.H."/>
            <person name="Lopes M.R."/>
            <person name="Hittinger C.T."/>
            <person name="Goeker M."/>
            <person name="Salamov A.A."/>
            <person name="Wisecaver J.H."/>
            <person name="Long T.M."/>
            <person name="Calvey C.H."/>
            <person name="Aerts A.L."/>
            <person name="Barry K.W."/>
            <person name="Choi C."/>
            <person name="Clum A."/>
            <person name="Coughlan A.Y."/>
            <person name="Deshpande S."/>
            <person name="Douglass A.P."/>
            <person name="Hanson S.J."/>
            <person name="Klenk H.-P."/>
            <person name="LaButti K.M."/>
            <person name="Lapidus A."/>
            <person name="Lindquist E.A."/>
            <person name="Lipzen A.M."/>
            <person name="Meier-Kolthoff J.P."/>
            <person name="Ohm R.A."/>
            <person name="Otillar R.P."/>
            <person name="Pangilinan J.L."/>
            <person name="Peng Y."/>
            <person name="Rokas A."/>
            <person name="Rosa C.A."/>
            <person name="Scheuner C."/>
            <person name="Sibirny A.A."/>
            <person name="Slot J.C."/>
            <person name="Stielow J.B."/>
            <person name="Sun H."/>
            <person name="Kurtzman C.P."/>
            <person name="Blackwell M."/>
            <person name="Grigoriev I.V."/>
            <person name="Jeffries T.W."/>
        </authorList>
    </citation>
    <scope>NUCLEOTIDE SEQUENCE [LARGE SCALE GENOMIC DNA]</scope>
    <source>
        <strain evidence="1 2">NRRL Y-11557</strain>
    </source>
</reference>
<protein>
    <submittedName>
        <fullName evidence="1">Uncharacterized protein</fullName>
    </submittedName>
</protein>
<dbReference type="Proteomes" id="UP000094385">
    <property type="component" value="Unassembled WGS sequence"/>
</dbReference>
<gene>
    <name evidence="1" type="ORF">LIPSTDRAFT_76786</name>
</gene>
<dbReference type="EMBL" id="KV454341">
    <property type="protein sequence ID" value="ODQ68745.1"/>
    <property type="molecule type" value="Genomic_DNA"/>
</dbReference>
<sequence length="138" mass="15418">MTRASSRTTALAAASLLILPSLAFSAIVTMFVASIILAFHVMKMYILWFLRVSGIRSRPQEKIHELRNGFEISVARLIGARHDTAIYDERMSDPSIVMRIHDDVPPPSYIESEWIEQGRIISSKKGPEQQGPSVVSAH</sequence>
<evidence type="ECO:0000313" key="1">
    <source>
        <dbReference type="EMBL" id="ODQ68745.1"/>
    </source>
</evidence>
<dbReference type="OrthoDB" id="10411293at2759"/>
<evidence type="ECO:0000313" key="2">
    <source>
        <dbReference type="Proteomes" id="UP000094385"/>
    </source>
</evidence>